<keyword evidence="3" id="KW-0731">Sigma factor</keyword>
<proteinExistence type="inferred from homology"/>
<dbReference type="GO" id="GO:0016987">
    <property type="term" value="F:sigma factor activity"/>
    <property type="evidence" value="ECO:0007669"/>
    <property type="project" value="UniProtKB-KW"/>
</dbReference>
<evidence type="ECO:0000259" key="6">
    <source>
        <dbReference type="Pfam" id="PF08281"/>
    </source>
</evidence>
<gene>
    <name evidence="7" type="ORF">BU52_33410</name>
</gene>
<dbReference type="SUPFAM" id="SSF88659">
    <property type="entry name" value="Sigma3 and sigma4 domains of RNA polymerase sigma factors"/>
    <property type="match status" value="1"/>
</dbReference>
<dbReference type="STRING" id="55952.BU52_33410"/>
<dbReference type="SUPFAM" id="SSF88946">
    <property type="entry name" value="Sigma2 domain of RNA polymerase sigma factors"/>
    <property type="match status" value="1"/>
</dbReference>
<reference evidence="7 8" key="1">
    <citation type="submission" date="2014-02" db="EMBL/GenBank/DDBJ databases">
        <title>The genome announcement of Streptomyces toyocaensis NRRL15009.</title>
        <authorList>
            <person name="Hong H.-J."/>
            <person name="Kwun M.J."/>
        </authorList>
    </citation>
    <scope>NUCLEOTIDE SEQUENCE [LARGE SCALE GENOMIC DNA]</scope>
    <source>
        <strain evidence="7 8">NRRL 15009</strain>
    </source>
</reference>
<evidence type="ECO:0000256" key="1">
    <source>
        <dbReference type="ARBA" id="ARBA00010641"/>
    </source>
</evidence>
<dbReference type="InterPro" id="IPR013325">
    <property type="entry name" value="RNA_pol_sigma_r2"/>
</dbReference>
<evidence type="ECO:0000256" key="2">
    <source>
        <dbReference type="ARBA" id="ARBA00023015"/>
    </source>
</evidence>
<feature type="non-terminal residue" evidence="7">
    <location>
        <position position="180"/>
    </location>
</feature>
<evidence type="ECO:0000256" key="3">
    <source>
        <dbReference type="ARBA" id="ARBA00023082"/>
    </source>
</evidence>
<dbReference type="InterPro" id="IPR039425">
    <property type="entry name" value="RNA_pol_sigma-70-like"/>
</dbReference>
<feature type="domain" description="RNA polymerase sigma factor 70 region 4 type 2" evidence="6">
    <location>
        <begin position="118"/>
        <end position="169"/>
    </location>
</feature>
<dbReference type="Gene3D" id="1.10.10.10">
    <property type="entry name" value="Winged helix-like DNA-binding domain superfamily/Winged helix DNA-binding domain"/>
    <property type="match status" value="1"/>
</dbReference>
<dbReference type="RefSeq" id="WP_037941408.1">
    <property type="nucleotide sequence ID" value="NZ_JFCB01000063.1"/>
</dbReference>
<comment type="similarity">
    <text evidence="1">Belongs to the sigma-70 factor family. ECF subfamily.</text>
</comment>
<evidence type="ECO:0000256" key="4">
    <source>
        <dbReference type="ARBA" id="ARBA00023125"/>
    </source>
</evidence>
<dbReference type="InterPro" id="IPR014284">
    <property type="entry name" value="RNA_pol_sigma-70_dom"/>
</dbReference>
<dbReference type="Pfam" id="PF08281">
    <property type="entry name" value="Sigma70_r4_2"/>
    <property type="match status" value="1"/>
</dbReference>
<evidence type="ECO:0000313" key="8">
    <source>
        <dbReference type="Proteomes" id="UP000028341"/>
    </source>
</evidence>
<keyword evidence="8" id="KW-1185">Reference proteome</keyword>
<protein>
    <recommendedName>
        <fullName evidence="6">RNA polymerase sigma factor 70 region 4 type 2 domain-containing protein</fullName>
    </recommendedName>
</protein>
<evidence type="ECO:0000256" key="5">
    <source>
        <dbReference type="ARBA" id="ARBA00023163"/>
    </source>
</evidence>
<dbReference type="CDD" id="cd06171">
    <property type="entry name" value="Sigma70_r4"/>
    <property type="match status" value="1"/>
</dbReference>
<keyword evidence="5" id="KW-0804">Transcription</keyword>
<dbReference type="Proteomes" id="UP000028341">
    <property type="component" value="Unassembled WGS sequence"/>
</dbReference>
<accession>A0A081XH95</accession>
<dbReference type="EMBL" id="JFCB01000063">
    <property type="protein sequence ID" value="KES02918.1"/>
    <property type="molecule type" value="Genomic_DNA"/>
</dbReference>
<dbReference type="InterPro" id="IPR036388">
    <property type="entry name" value="WH-like_DNA-bd_sf"/>
</dbReference>
<dbReference type="GO" id="GO:0006352">
    <property type="term" value="P:DNA-templated transcription initiation"/>
    <property type="evidence" value="ECO:0007669"/>
    <property type="project" value="InterPro"/>
</dbReference>
<dbReference type="NCBIfam" id="TIGR02937">
    <property type="entry name" value="sigma70-ECF"/>
    <property type="match status" value="1"/>
</dbReference>
<name>A0A081XH95_STRTO</name>
<dbReference type="AlphaFoldDB" id="A0A081XH95"/>
<evidence type="ECO:0000313" key="7">
    <source>
        <dbReference type="EMBL" id="KES02918.1"/>
    </source>
</evidence>
<comment type="caution">
    <text evidence="7">The sequence shown here is derived from an EMBL/GenBank/DDBJ whole genome shotgun (WGS) entry which is preliminary data.</text>
</comment>
<dbReference type="InterPro" id="IPR013324">
    <property type="entry name" value="RNA_pol_sigma_r3/r4-like"/>
</dbReference>
<keyword evidence="2" id="KW-0805">Transcription regulation</keyword>
<dbReference type="InterPro" id="IPR013249">
    <property type="entry name" value="RNA_pol_sigma70_r4_t2"/>
</dbReference>
<dbReference type="PANTHER" id="PTHR43133">
    <property type="entry name" value="RNA POLYMERASE ECF-TYPE SIGMA FACTO"/>
    <property type="match status" value="1"/>
</dbReference>
<organism evidence="7 8">
    <name type="scientific">Streptomyces toyocaensis</name>
    <dbReference type="NCBI Taxonomy" id="55952"/>
    <lineage>
        <taxon>Bacteria</taxon>
        <taxon>Bacillati</taxon>
        <taxon>Actinomycetota</taxon>
        <taxon>Actinomycetes</taxon>
        <taxon>Kitasatosporales</taxon>
        <taxon>Streptomycetaceae</taxon>
        <taxon>Streptomyces</taxon>
    </lineage>
</organism>
<dbReference type="GO" id="GO:0003677">
    <property type="term" value="F:DNA binding"/>
    <property type="evidence" value="ECO:0007669"/>
    <property type="project" value="UniProtKB-KW"/>
</dbReference>
<dbReference type="eggNOG" id="COG1595">
    <property type="taxonomic scope" value="Bacteria"/>
</dbReference>
<sequence>MADRDRPRSRHAEALAGLVEERYDRMVRYAAKRLRTRDVPQTSADPEDVVQNALKAVLAHDEPIGNVRAYLYTCMAREIDRAARNHYVGRGYESLDADVRLEDGPAVRPVDEADLRHVIDEALAGLPLQQRRVMLLTRELGMTHMEAAQVLGSAPGTVGVHVHRAIRALRVTLVGLSTAL</sequence>
<keyword evidence="4" id="KW-0238">DNA-binding</keyword>
<dbReference type="PANTHER" id="PTHR43133:SF8">
    <property type="entry name" value="RNA POLYMERASE SIGMA FACTOR HI_1459-RELATED"/>
    <property type="match status" value="1"/>
</dbReference>
<dbReference type="OrthoDB" id="5518337at2"/>